<feature type="transmembrane region" description="Helical" evidence="1">
    <location>
        <begin position="236"/>
        <end position="253"/>
    </location>
</feature>
<gene>
    <name evidence="2" type="ORF">VP01_744g2</name>
</gene>
<dbReference type="VEuPathDB" id="FungiDB:VP01_744g2"/>
<dbReference type="EMBL" id="LAVV01012883">
    <property type="protein sequence ID" value="KNZ46237.1"/>
    <property type="molecule type" value="Genomic_DNA"/>
</dbReference>
<proteinExistence type="predicted"/>
<feature type="transmembrane region" description="Helical" evidence="1">
    <location>
        <begin position="138"/>
        <end position="155"/>
    </location>
</feature>
<dbReference type="AlphaFoldDB" id="A0A0L6UDB6"/>
<dbReference type="Proteomes" id="UP000037035">
    <property type="component" value="Unassembled WGS sequence"/>
</dbReference>
<feature type="transmembrane region" description="Helical" evidence="1">
    <location>
        <begin position="265"/>
        <end position="285"/>
    </location>
</feature>
<name>A0A0L6UDB6_9BASI</name>
<keyword evidence="1" id="KW-1133">Transmembrane helix</keyword>
<organism evidence="2 3">
    <name type="scientific">Puccinia sorghi</name>
    <dbReference type="NCBI Taxonomy" id="27349"/>
    <lineage>
        <taxon>Eukaryota</taxon>
        <taxon>Fungi</taxon>
        <taxon>Dikarya</taxon>
        <taxon>Basidiomycota</taxon>
        <taxon>Pucciniomycotina</taxon>
        <taxon>Pucciniomycetes</taxon>
        <taxon>Pucciniales</taxon>
        <taxon>Pucciniaceae</taxon>
        <taxon>Puccinia</taxon>
    </lineage>
</organism>
<keyword evidence="1" id="KW-0472">Membrane</keyword>
<keyword evidence="3" id="KW-1185">Reference proteome</keyword>
<keyword evidence="1" id="KW-0812">Transmembrane</keyword>
<comment type="caution">
    <text evidence="2">The sequence shown here is derived from an EMBL/GenBank/DDBJ whole genome shotgun (WGS) entry which is preliminary data.</text>
</comment>
<sequence>MKTLFTENNFDYWLRHHLKKGGNMCRLPCCNQPMTKAITCSKSNVSINATYNHCLPFWGGVTEQCFYQGNIQSLPPLLGWCHRFHQFKTREYCNMIGIDNTVEISALFANSKHYMISMCHQVPLISFENSQFTTKSPGTIFFSISCILACTFFFIDNFLVSSSYHLTLVTFLVWFLKIYFKNLKSQEQYVMGTKKGQLGFCEVWDDIQPCDYNYPASFSHLVAHGAHWLFNRNSPIIFSVICLITSIGDYHYPSSFSLLIPSYSFLLFPPFTIIVLIAHSIHWLFNKKYFMKIQNSSVYSQIFFLIKNSSFFKDSWNFSLTPCQIPFQNILDFIKNIIPLPPFSRGFLKMAGTEHQISSCEIQPCSSTTKIFSVAVDQCLACLIHDRLVHHLPREEVAHFNQVSGLGRLYGNALSALTFFFRSPSSCTRLFQLTQLMHKIKSAHTPLRAGRAHWELAPPFLAQALDFHKSLYHVLFHFDTFNNSAFQFGGSMPCPFFLLIFKKRKKTGDNNQSHFSESIKFIHVPAENKKSYPIQFQRKWKNINGAKDE</sequence>
<feature type="transmembrane region" description="Helical" evidence="1">
    <location>
        <begin position="161"/>
        <end position="180"/>
    </location>
</feature>
<evidence type="ECO:0000313" key="3">
    <source>
        <dbReference type="Proteomes" id="UP000037035"/>
    </source>
</evidence>
<reference evidence="2 3" key="1">
    <citation type="submission" date="2015-08" db="EMBL/GenBank/DDBJ databases">
        <title>Next Generation Sequencing and Analysis of the Genome of Puccinia sorghi L Schw, the Causal Agent of Maize Common Rust.</title>
        <authorList>
            <person name="Rochi L."/>
            <person name="Burguener G."/>
            <person name="Darino M."/>
            <person name="Turjanski A."/>
            <person name="Kreff E."/>
            <person name="Dieguez M.J."/>
            <person name="Sacco F."/>
        </authorList>
    </citation>
    <scope>NUCLEOTIDE SEQUENCE [LARGE SCALE GENOMIC DNA]</scope>
    <source>
        <strain evidence="2 3">RO10H11247</strain>
    </source>
</reference>
<protein>
    <submittedName>
        <fullName evidence="2">Uncharacterized protein</fullName>
    </submittedName>
</protein>
<evidence type="ECO:0000256" key="1">
    <source>
        <dbReference type="SAM" id="Phobius"/>
    </source>
</evidence>
<evidence type="ECO:0000313" key="2">
    <source>
        <dbReference type="EMBL" id="KNZ46237.1"/>
    </source>
</evidence>
<accession>A0A0L6UDB6</accession>